<organism evidence="1 2">
    <name type="scientific">Flavobacterium muglaense</name>
    <dbReference type="NCBI Taxonomy" id="2764716"/>
    <lineage>
        <taxon>Bacteria</taxon>
        <taxon>Pseudomonadati</taxon>
        <taxon>Bacteroidota</taxon>
        <taxon>Flavobacteriia</taxon>
        <taxon>Flavobacteriales</taxon>
        <taxon>Flavobacteriaceae</taxon>
        <taxon>Flavobacterium</taxon>
    </lineage>
</organism>
<dbReference type="RefSeq" id="WP_187020876.1">
    <property type="nucleotide sequence ID" value="NZ_JACRUK010000055.1"/>
</dbReference>
<proteinExistence type="predicted"/>
<dbReference type="InterPro" id="IPR025345">
    <property type="entry name" value="DUF4249"/>
</dbReference>
<dbReference type="Proteomes" id="UP000641454">
    <property type="component" value="Unassembled WGS sequence"/>
</dbReference>
<comment type="caution">
    <text evidence="1">The sequence shown here is derived from an EMBL/GenBank/DDBJ whole genome shotgun (WGS) entry which is preliminary data.</text>
</comment>
<accession>A0A923SGK0</accession>
<gene>
    <name evidence="1" type="ORF">H8R25_15445</name>
</gene>
<name>A0A923SGK0_9FLAO</name>
<dbReference type="AlphaFoldDB" id="A0A923SGK0"/>
<reference evidence="1 2" key="1">
    <citation type="submission" date="2020-08" db="EMBL/GenBank/DDBJ databases">
        <title>Description of novel Flavobacterium F-392 isolate.</title>
        <authorList>
            <person name="Saticioglu I.B."/>
            <person name="Duman M."/>
            <person name="Altun S."/>
        </authorList>
    </citation>
    <scope>NUCLEOTIDE SEQUENCE [LARGE SCALE GENOMIC DNA]</scope>
    <source>
        <strain evidence="1 2">F-392</strain>
    </source>
</reference>
<dbReference type="EMBL" id="JACRUL010000055">
    <property type="protein sequence ID" value="MBC5845817.1"/>
    <property type="molecule type" value="Genomic_DNA"/>
</dbReference>
<dbReference type="PROSITE" id="PS51257">
    <property type="entry name" value="PROKAR_LIPOPROTEIN"/>
    <property type="match status" value="1"/>
</dbReference>
<evidence type="ECO:0000313" key="1">
    <source>
        <dbReference type="EMBL" id="MBC5845817.1"/>
    </source>
</evidence>
<protein>
    <submittedName>
        <fullName evidence="1">DUF4249 domain-containing protein</fullName>
    </submittedName>
</protein>
<sequence>MKLYKTILILAIGLFLTGCEDVINVNLDTAQPKLVIDASIDWAKNTKGNEQKIKLSTSTGYYSSQFPTVSGATVLVTNTANTVFNFTETPNTGEYKCNNFQPIIGETYTLTVTLNGETYKATETLTATPVIQKTIIQNNNGGFAGDEIEIKFSYQDDGTQDNFYLNSITTSHIVFPKFDVSSDQLNQGNLISLFYTQKDLKSGDIVFIKLFGTSKRFHDYFKKILIASGNDRNPFSTIPAVVRGNIINQTKSANFAFGYFRLSEVDTLSYIVQ</sequence>
<dbReference type="Pfam" id="PF14054">
    <property type="entry name" value="DUF4249"/>
    <property type="match status" value="1"/>
</dbReference>
<keyword evidence="2" id="KW-1185">Reference proteome</keyword>
<evidence type="ECO:0000313" key="2">
    <source>
        <dbReference type="Proteomes" id="UP000641454"/>
    </source>
</evidence>